<dbReference type="SUPFAM" id="SSF56112">
    <property type="entry name" value="Protein kinase-like (PK-like)"/>
    <property type="match status" value="1"/>
</dbReference>
<proteinExistence type="predicted"/>
<organism evidence="8 9">
    <name type="scientific">Pythium oligandrum</name>
    <name type="common">Mycoparasitic fungus</name>
    <dbReference type="NCBI Taxonomy" id="41045"/>
    <lineage>
        <taxon>Eukaryota</taxon>
        <taxon>Sar</taxon>
        <taxon>Stramenopiles</taxon>
        <taxon>Oomycota</taxon>
        <taxon>Peronosporomycetes</taxon>
        <taxon>Pythiales</taxon>
        <taxon>Pythiaceae</taxon>
        <taxon>Pythium</taxon>
    </lineage>
</organism>
<feature type="region of interest" description="Disordered" evidence="6">
    <location>
        <begin position="426"/>
        <end position="457"/>
    </location>
</feature>
<evidence type="ECO:0000256" key="5">
    <source>
        <dbReference type="ARBA" id="ARBA00022840"/>
    </source>
</evidence>
<dbReference type="AlphaFoldDB" id="A0A8K1CHZ8"/>
<protein>
    <recommendedName>
        <fullName evidence="7">Protein kinase domain-containing protein</fullName>
    </recommendedName>
</protein>
<dbReference type="InterPro" id="IPR011009">
    <property type="entry name" value="Kinase-like_dom_sf"/>
</dbReference>
<dbReference type="Gene3D" id="3.30.200.20">
    <property type="entry name" value="Phosphorylase Kinase, domain 1"/>
    <property type="match status" value="1"/>
</dbReference>
<evidence type="ECO:0000259" key="7">
    <source>
        <dbReference type="PROSITE" id="PS50011"/>
    </source>
</evidence>
<gene>
    <name evidence="8" type="ORF">Poli38472_014626</name>
</gene>
<dbReference type="GO" id="GO:0005634">
    <property type="term" value="C:nucleus"/>
    <property type="evidence" value="ECO:0007669"/>
    <property type="project" value="TreeGrafter"/>
</dbReference>
<reference evidence="8" key="1">
    <citation type="submission" date="2019-03" db="EMBL/GenBank/DDBJ databases">
        <title>Long read genome sequence of the mycoparasitic Pythium oligandrum ATCC 38472 isolated from sugarbeet rhizosphere.</title>
        <authorList>
            <person name="Gaulin E."/>
        </authorList>
    </citation>
    <scope>NUCLEOTIDE SEQUENCE</scope>
    <source>
        <strain evidence="8">ATCC 38472_TT</strain>
    </source>
</reference>
<sequence>MRVLRRAIYGHVALVRHQSSNNVFAMKVMSLAHMRLRRAVSGVRVREDGMTELQILRRISGNHVFCDADTHGYQRTWSRHPDWRPASPSKTASVDKDIKQEHTHHHILTLHADFVDERTNARCLVLDYCPYGELYDQLQRAPTQSLGVETARVFFKQIVTALRFIHGMNIAHRDVSLENVLVDSQKECRLGDFGLASEDGTVCSGRVGKIFYMAPEVHDWQPLGVYNGMQADVWSLGVLLFILVTGVPPFEAPHDGDARFRMVKYSGVQALLVKWQLDSRLPVALQDLLDQLLRVNTDERPDINEVYAHSWLVDDAVDQQALMDEGNFSKNMVEWQDMMTARDVEARTPINKAQGTSQRRPQGEIDIEVLCPVEAAADKRYRKRIKRSADIHGKILDTSGVSQVGWSTKASETSVPRALWSLPGSDRALVNESKRDDEEKDSKPDDNDGWDSDSTASLGVRPFVGKEDSLACLHCRFCLQWLDSDQSALNVTPEHLEVDASVQPNRVCDKCLHTPTSASTTERRRHRTRNSSGSGSGSGRGVHRRLQVA</sequence>
<feature type="region of interest" description="Disordered" evidence="6">
    <location>
        <begin position="512"/>
        <end position="549"/>
    </location>
</feature>
<dbReference type="EMBL" id="SPLM01000042">
    <property type="protein sequence ID" value="TMW63921.1"/>
    <property type="molecule type" value="Genomic_DNA"/>
</dbReference>
<dbReference type="GO" id="GO:0004674">
    <property type="term" value="F:protein serine/threonine kinase activity"/>
    <property type="evidence" value="ECO:0007669"/>
    <property type="project" value="UniProtKB-KW"/>
</dbReference>
<dbReference type="GO" id="GO:0005524">
    <property type="term" value="F:ATP binding"/>
    <property type="evidence" value="ECO:0007669"/>
    <property type="project" value="UniProtKB-KW"/>
</dbReference>
<evidence type="ECO:0000256" key="1">
    <source>
        <dbReference type="ARBA" id="ARBA00022527"/>
    </source>
</evidence>
<evidence type="ECO:0000313" key="9">
    <source>
        <dbReference type="Proteomes" id="UP000794436"/>
    </source>
</evidence>
<dbReference type="InterPro" id="IPR000719">
    <property type="entry name" value="Prot_kinase_dom"/>
</dbReference>
<dbReference type="Pfam" id="PF00069">
    <property type="entry name" value="Pkinase"/>
    <property type="match status" value="1"/>
</dbReference>
<feature type="compositionally biased region" description="Basic and acidic residues" evidence="6">
    <location>
        <begin position="432"/>
        <end position="446"/>
    </location>
</feature>
<evidence type="ECO:0000256" key="6">
    <source>
        <dbReference type="SAM" id="MobiDB-lite"/>
    </source>
</evidence>
<keyword evidence="1" id="KW-0723">Serine/threonine-protein kinase</keyword>
<evidence type="ECO:0000256" key="2">
    <source>
        <dbReference type="ARBA" id="ARBA00022679"/>
    </source>
</evidence>
<feature type="domain" description="Protein kinase" evidence="7">
    <location>
        <begin position="1"/>
        <end position="312"/>
    </location>
</feature>
<evidence type="ECO:0000256" key="3">
    <source>
        <dbReference type="ARBA" id="ARBA00022741"/>
    </source>
</evidence>
<keyword evidence="5" id="KW-0067">ATP-binding</keyword>
<comment type="caution">
    <text evidence="8">The sequence shown here is derived from an EMBL/GenBank/DDBJ whole genome shotgun (WGS) entry which is preliminary data.</text>
</comment>
<dbReference type="Proteomes" id="UP000794436">
    <property type="component" value="Unassembled WGS sequence"/>
</dbReference>
<accession>A0A8K1CHZ8</accession>
<keyword evidence="3" id="KW-0547">Nucleotide-binding</keyword>
<dbReference type="PANTHER" id="PTHR24345">
    <property type="entry name" value="SERINE/THREONINE-PROTEIN KINASE PLK"/>
    <property type="match status" value="1"/>
</dbReference>
<dbReference type="PANTHER" id="PTHR24345:SF91">
    <property type="entry name" value="SERINE_THREONINE-PROTEIN KINASE PLK4"/>
    <property type="match status" value="1"/>
</dbReference>
<dbReference type="OrthoDB" id="10252171at2759"/>
<dbReference type="PROSITE" id="PS50011">
    <property type="entry name" value="PROTEIN_KINASE_DOM"/>
    <property type="match status" value="1"/>
</dbReference>
<dbReference type="Gene3D" id="1.10.510.10">
    <property type="entry name" value="Transferase(Phosphotransferase) domain 1"/>
    <property type="match status" value="1"/>
</dbReference>
<evidence type="ECO:0000313" key="8">
    <source>
        <dbReference type="EMBL" id="TMW63921.1"/>
    </source>
</evidence>
<name>A0A8K1CHZ8_PYTOL</name>
<keyword evidence="9" id="KW-1185">Reference proteome</keyword>
<keyword evidence="4" id="KW-0418">Kinase</keyword>
<evidence type="ECO:0000256" key="4">
    <source>
        <dbReference type="ARBA" id="ARBA00022777"/>
    </source>
</evidence>
<keyword evidence="2" id="KW-0808">Transferase</keyword>